<dbReference type="Proteomes" id="UP000887222">
    <property type="component" value="Unassembled WGS sequence"/>
</dbReference>
<organism evidence="2 3">
    <name type="scientific">Noviherbaspirillum aridicola</name>
    <dbReference type="NCBI Taxonomy" id="2849687"/>
    <lineage>
        <taxon>Bacteria</taxon>
        <taxon>Pseudomonadati</taxon>
        <taxon>Pseudomonadota</taxon>
        <taxon>Betaproteobacteria</taxon>
        <taxon>Burkholderiales</taxon>
        <taxon>Oxalobacteraceae</taxon>
        <taxon>Noviherbaspirillum</taxon>
    </lineage>
</organism>
<dbReference type="PROSITE" id="PS50943">
    <property type="entry name" value="HTH_CROC1"/>
    <property type="match status" value="1"/>
</dbReference>
<proteinExistence type="predicted"/>
<keyword evidence="3" id="KW-1185">Reference proteome</keyword>
<comment type="caution">
    <text evidence="2">The sequence shown here is derived from an EMBL/GenBank/DDBJ whole genome shotgun (WGS) entry which is preliminary data.</text>
</comment>
<accession>A0ABQ4Q6J0</accession>
<evidence type="ECO:0000259" key="1">
    <source>
        <dbReference type="PROSITE" id="PS50943"/>
    </source>
</evidence>
<reference evidence="2 3" key="1">
    <citation type="journal article" date="2022" name="Int. J. Syst. Evol. Microbiol.">
        <title>Noviherbaspirillum aridicola sp. nov., isolated from an arid soil in Pakistan.</title>
        <authorList>
            <person name="Khan I.U."/>
            <person name="Saqib M."/>
            <person name="Amin A."/>
            <person name="Hussain F."/>
            <person name="Li L."/>
            <person name="Liu Y.H."/>
            <person name="Fang B.Z."/>
            <person name="Ahmed I."/>
            <person name="Li W.J."/>
        </authorList>
    </citation>
    <scope>NUCLEOTIDE SEQUENCE [LARGE SCALE GENOMIC DNA]</scope>
    <source>
        <strain evidence="2 3">NCCP-691</strain>
    </source>
</reference>
<feature type="domain" description="HTH cro/C1-type" evidence="1">
    <location>
        <begin position="1"/>
        <end position="46"/>
    </location>
</feature>
<evidence type="ECO:0000313" key="3">
    <source>
        <dbReference type="Proteomes" id="UP000887222"/>
    </source>
</evidence>
<dbReference type="Pfam" id="PF01381">
    <property type="entry name" value="HTH_3"/>
    <property type="match status" value="1"/>
</dbReference>
<dbReference type="Gene3D" id="1.10.260.40">
    <property type="entry name" value="lambda repressor-like DNA-binding domains"/>
    <property type="match status" value="1"/>
</dbReference>
<dbReference type="InterPro" id="IPR010982">
    <property type="entry name" value="Lambda_DNA-bd_dom_sf"/>
</dbReference>
<gene>
    <name evidence="2" type="ORF">NCCP691_26730</name>
</gene>
<evidence type="ECO:0000313" key="2">
    <source>
        <dbReference type="EMBL" id="GIZ52659.1"/>
    </source>
</evidence>
<dbReference type="SUPFAM" id="SSF47413">
    <property type="entry name" value="lambda repressor-like DNA-binding domains"/>
    <property type="match status" value="1"/>
</dbReference>
<name>A0ABQ4Q6J0_9BURK</name>
<sequence length="68" mass="7524">MTQEELAVRAGLSRRTLIAVEAGKTDITLTRLLSVLSVLGLEIGLTEAARTKRRPRESELLEIFGEDE</sequence>
<dbReference type="InterPro" id="IPR001387">
    <property type="entry name" value="Cro/C1-type_HTH"/>
</dbReference>
<dbReference type="CDD" id="cd00093">
    <property type="entry name" value="HTH_XRE"/>
    <property type="match status" value="1"/>
</dbReference>
<dbReference type="EMBL" id="BPMK01000011">
    <property type="protein sequence ID" value="GIZ52659.1"/>
    <property type="molecule type" value="Genomic_DNA"/>
</dbReference>
<protein>
    <recommendedName>
        <fullName evidence="1">HTH cro/C1-type domain-containing protein</fullName>
    </recommendedName>
</protein>